<dbReference type="RefSeq" id="WP_398712529.1">
    <property type="nucleotide sequence ID" value="NZ_JBIRUI010000018.1"/>
</dbReference>
<dbReference type="Proteomes" id="UP001611339">
    <property type="component" value="Unassembled WGS sequence"/>
</dbReference>
<keyword evidence="5" id="KW-1185">Reference proteome</keyword>
<feature type="region of interest" description="Disordered" evidence="1">
    <location>
        <begin position="307"/>
        <end position="332"/>
    </location>
</feature>
<dbReference type="Pfam" id="PF01345">
    <property type="entry name" value="DUF11"/>
    <property type="match status" value="2"/>
</dbReference>
<feature type="domain" description="DUF11" evidence="3">
    <location>
        <begin position="207"/>
        <end position="322"/>
    </location>
</feature>
<evidence type="ECO:0000313" key="5">
    <source>
        <dbReference type="Proteomes" id="UP001611339"/>
    </source>
</evidence>
<accession>A0ABW7UI80</accession>
<feature type="transmembrane region" description="Helical" evidence="2">
    <location>
        <begin position="53"/>
        <end position="74"/>
    </location>
</feature>
<dbReference type="InterPro" id="IPR001434">
    <property type="entry name" value="OmcB-like_DUF11"/>
</dbReference>
<feature type="compositionally biased region" description="Low complexity" evidence="1">
    <location>
        <begin position="314"/>
        <end position="327"/>
    </location>
</feature>
<gene>
    <name evidence="4" type="ORF">ACH407_31225</name>
</gene>
<keyword evidence="2" id="KW-0472">Membrane</keyword>
<keyword evidence="2" id="KW-1133">Transmembrane helix</keyword>
<protein>
    <recommendedName>
        <fullName evidence="3">DUF11 domain-containing protein</fullName>
    </recommendedName>
</protein>
<name>A0ABW7UI80_9ACTN</name>
<evidence type="ECO:0000259" key="3">
    <source>
        <dbReference type="Pfam" id="PF01345"/>
    </source>
</evidence>
<sequence>MDEVDRALCCRPAPFLDHCDGIGATRAVAGRFGCDGPRANPQDRKEQMFLRSVVRSIGALALTAGILVSLPASADAATRQTPQLSISKNHGAPFFRGQTGQYSVFVQNIGDAATLGTVEVDEVPPTGLTVTAMAGDGWTCTVASLSCTRSDSLSGGASYPAITVTVAVAENAPDSVVNVVRVSGGGSVPAEAEDPTNVVTPAQPAQLSINKTHSGDFTQGGTGTYTIDVSNAANAGPTSGTVTVTDTLPAGVTPTAASGTGWNCSVSGQTVTCTRTDALAAGSSYPTITVTANVTTSAPCAFSNTATVSGGGSASASDNDPTTVTGGTCNGGNGGNGGGSLLPINLNGVLTMFNNISTSNNINSPGASNITNQNFTNKAG</sequence>
<dbReference type="Gene3D" id="2.60.40.740">
    <property type="match status" value="1"/>
</dbReference>
<reference evidence="4 5" key="1">
    <citation type="submission" date="2024-10" db="EMBL/GenBank/DDBJ databases">
        <title>The Natural Products Discovery Center: Release of the First 8490 Sequenced Strains for Exploring Actinobacteria Biosynthetic Diversity.</title>
        <authorList>
            <person name="Kalkreuter E."/>
            <person name="Kautsar S.A."/>
            <person name="Yang D."/>
            <person name="Bader C.D."/>
            <person name="Teijaro C.N."/>
            <person name="Fluegel L."/>
            <person name="Davis C.M."/>
            <person name="Simpson J.R."/>
            <person name="Lauterbach L."/>
            <person name="Steele A.D."/>
            <person name="Gui C."/>
            <person name="Meng S."/>
            <person name="Li G."/>
            <person name="Viehrig K."/>
            <person name="Ye F."/>
            <person name="Su P."/>
            <person name="Kiefer A.F."/>
            <person name="Nichols A."/>
            <person name="Cepeda A.J."/>
            <person name="Yan W."/>
            <person name="Fan B."/>
            <person name="Jiang Y."/>
            <person name="Adhikari A."/>
            <person name="Zheng C.-J."/>
            <person name="Schuster L."/>
            <person name="Cowan T.M."/>
            <person name="Smanski M.J."/>
            <person name="Chevrette M.G."/>
            <person name="De Carvalho L.P.S."/>
            <person name="Shen B."/>
        </authorList>
    </citation>
    <scope>NUCLEOTIDE SEQUENCE [LARGE SCALE GENOMIC DNA]</scope>
    <source>
        <strain evidence="4 5">NPDC020602</strain>
    </source>
</reference>
<dbReference type="EMBL" id="JBIRUI010000018">
    <property type="protein sequence ID" value="MFI1718017.1"/>
    <property type="molecule type" value="Genomic_DNA"/>
</dbReference>
<organism evidence="4 5">
    <name type="scientific">Streptomyces litmocidini</name>
    <dbReference type="NCBI Taxonomy" id="67318"/>
    <lineage>
        <taxon>Bacteria</taxon>
        <taxon>Bacillati</taxon>
        <taxon>Actinomycetota</taxon>
        <taxon>Actinomycetes</taxon>
        <taxon>Kitasatosporales</taxon>
        <taxon>Streptomycetaceae</taxon>
        <taxon>Streptomyces</taxon>
    </lineage>
</organism>
<feature type="domain" description="DUF11" evidence="3">
    <location>
        <begin position="85"/>
        <end position="184"/>
    </location>
</feature>
<comment type="caution">
    <text evidence="4">The sequence shown here is derived from an EMBL/GenBank/DDBJ whole genome shotgun (WGS) entry which is preliminary data.</text>
</comment>
<evidence type="ECO:0000256" key="1">
    <source>
        <dbReference type="SAM" id="MobiDB-lite"/>
    </source>
</evidence>
<evidence type="ECO:0000313" key="4">
    <source>
        <dbReference type="EMBL" id="MFI1718017.1"/>
    </source>
</evidence>
<evidence type="ECO:0000256" key="2">
    <source>
        <dbReference type="SAM" id="Phobius"/>
    </source>
</evidence>
<proteinExistence type="predicted"/>
<keyword evidence="2" id="KW-0812">Transmembrane</keyword>